<dbReference type="Proteomes" id="UP000683000">
    <property type="component" value="Unassembled WGS sequence"/>
</dbReference>
<name>A0A8I3A229_9AGAM</name>
<dbReference type="Gene3D" id="1.25.40.10">
    <property type="entry name" value="Tetratricopeptide repeat domain"/>
    <property type="match status" value="2"/>
</dbReference>
<evidence type="ECO:0000313" key="2">
    <source>
        <dbReference type="Proteomes" id="UP000683000"/>
    </source>
</evidence>
<dbReference type="EMBL" id="JAGFBS010000095">
    <property type="protein sequence ID" value="KAG6369248.1"/>
    <property type="molecule type" value="Genomic_DNA"/>
</dbReference>
<dbReference type="OrthoDB" id="3261278at2759"/>
<keyword evidence="2" id="KW-1185">Reference proteome</keyword>
<dbReference type="InterPro" id="IPR011990">
    <property type="entry name" value="TPR-like_helical_dom_sf"/>
</dbReference>
<protein>
    <submittedName>
        <fullName evidence="1">Uncharacterized protein</fullName>
    </submittedName>
</protein>
<proteinExistence type="predicted"/>
<dbReference type="AlphaFoldDB" id="A0A8I3A229"/>
<evidence type="ECO:0000313" key="1">
    <source>
        <dbReference type="EMBL" id="KAG6369248.1"/>
    </source>
</evidence>
<dbReference type="Pfam" id="PF13374">
    <property type="entry name" value="TPR_10"/>
    <property type="match status" value="1"/>
</dbReference>
<reference evidence="1" key="1">
    <citation type="submission" date="2021-03" db="EMBL/GenBank/DDBJ databases">
        <title>Evolutionary innovations through gain and loss of genes in the ectomycorrhizal Boletales.</title>
        <authorList>
            <person name="Wu G."/>
            <person name="Miyauchi S."/>
            <person name="Morin E."/>
            <person name="Yang Z.-L."/>
            <person name="Xu J."/>
            <person name="Martin F.M."/>
        </authorList>
    </citation>
    <scope>NUCLEOTIDE SEQUENCE</scope>
    <source>
        <strain evidence="1">BR01</strain>
    </source>
</reference>
<organism evidence="1 2">
    <name type="scientific">Boletus reticuloceps</name>
    <dbReference type="NCBI Taxonomy" id="495285"/>
    <lineage>
        <taxon>Eukaryota</taxon>
        <taxon>Fungi</taxon>
        <taxon>Dikarya</taxon>
        <taxon>Basidiomycota</taxon>
        <taxon>Agaricomycotina</taxon>
        <taxon>Agaricomycetes</taxon>
        <taxon>Agaricomycetidae</taxon>
        <taxon>Boletales</taxon>
        <taxon>Boletineae</taxon>
        <taxon>Boletaceae</taxon>
        <taxon>Boletoideae</taxon>
        <taxon>Boletus</taxon>
    </lineage>
</organism>
<comment type="caution">
    <text evidence="1">The sequence shown here is derived from an EMBL/GenBank/DDBJ whole genome shotgun (WGS) entry which is preliminary data.</text>
</comment>
<sequence>MFYAQDIKYSEREEEDGSDSVRQGDLDQSTSLNNLAVDLSIRYEQVRVMEDLDEAIALSREALDLCPEGHPDRSMSLSNLATRLSIRSSSSGSWRTSTRLLLSARKPLAFTRESALIGRHRWTVATYLSTRYKQLGVVEDLEEALGRETLKLRPEGHPNRSTSLNNVAPDLSARYKQLGGTEDLDEAIALGREALDLLQKGHLDRSTSLDNLANRLCDRFARLKQSNDKEVMDPKPPSDYSSNTWPSYHHRLSTSSPAVDAFSVCLRRGSPAKAVELLEQGRRVFWSQLTRLRSPLDDVTTSGMERKELADDFTRLAFLIRNTLDSPGGDQHEELYRLNLELQRVVTNIRQLPGLSRFLLPSVFSDLQRAADGGPVIITNVRKYSFDALVTLLLIAILSIFHCRSRWNVFETCQRKSII</sequence>
<accession>A0A8I3A229</accession>
<gene>
    <name evidence="1" type="ORF">JVT61DRAFT_15554</name>
</gene>